<dbReference type="EMBL" id="JABRWJ010000005">
    <property type="protein sequence ID" value="NRF69014.1"/>
    <property type="molecule type" value="Genomic_DNA"/>
</dbReference>
<dbReference type="Pfam" id="PF14559">
    <property type="entry name" value="TPR_19"/>
    <property type="match status" value="1"/>
</dbReference>
<protein>
    <submittedName>
        <fullName evidence="2">Tetratricopeptide repeat protein</fullName>
    </submittedName>
</protein>
<dbReference type="SUPFAM" id="SSF48452">
    <property type="entry name" value="TPR-like"/>
    <property type="match status" value="1"/>
</dbReference>
<dbReference type="InterPro" id="IPR011990">
    <property type="entry name" value="TPR-like_helical_dom_sf"/>
</dbReference>
<dbReference type="Gene3D" id="1.25.40.10">
    <property type="entry name" value="Tetratricopeptide repeat domain"/>
    <property type="match status" value="1"/>
</dbReference>
<dbReference type="RefSeq" id="WP_173125257.1">
    <property type="nucleotide sequence ID" value="NZ_JABRWJ010000005.1"/>
</dbReference>
<feature type="chain" id="PRO_5045422029" evidence="1">
    <location>
        <begin position="27"/>
        <end position="336"/>
    </location>
</feature>
<organism evidence="2 3">
    <name type="scientific">Pseudaquabacterium terrae</name>
    <dbReference type="NCBI Taxonomy" id="2732868"/>
    <lineage>
        <taxon>Bacteria</taxon>
        <taxon>Pseudomonadati</taxon>
        <taxon>Pseudomonadota</taxon>
        <taxon>Betaproteobacteria</taxon>
        <taxon>Burkholderiales</taxon>
        <taxon>Sphaerotilaceae</taxon>
        <taxon>Pseudaquabacterium</taxon>
    </lineage>
</organism>
<evidence type="ECO:0000313" key="3">
    <source>
        <dbReference type="Proteomes" id="UP000737171"/>
    </source>
</evidence>
<keyword evidence="1" id="KW-0732">Signal</keyword>
<evidence type="ECO:0000256" key="1">
    <source>
        <dbReference type="SAM" id="SignalP"/>
    </source>
</evidence>
<accession>A0ABX2EK78</accession>
<proteinExistence type="predicted"/>
<dbReference type="Proteomes" id="UP000737171">
    <property type="component" value="Unassembled WGS sequence"/>
</dbReference>
<evidence type="ECO:0000313" key="2">
    <source>
        <dbReference type="EMBL" id="NRF69014.1"/>
    </source>
</evidence>
<name>A0ABX2EK78_9BURK</name>
<reference evidence="2 3" key="1">
    <citation type="submission" date="2020-05" db="EMBL/GenBank/DDBJ databases">
        <title>Aquincola sp. isolate from soil.</title>
        <authorList>
            <person name="Han J."/>
            <person name="Kim D.-U."/>
        </authorList>
    </citation>
    <scope>NUCLEOTIDE SEQUENCE [LARGE SCALE GENOMIC DNA]</scope>
    <source>
        <strain evidence="2 3">S2</strain>
    </source>
</reference>
<keyword evidence="3" id="KW-1185">Reference proteome</keyword>
<gene>
    <name evidence="2" type="ORF">HLB44_18635</name>
</gene>
<comment type="caution">
    <text evidence="2">The sequence shown here is derived from an EMBL/GenBank/DDBJ whole genome shotgun (WGS) entry which is preliminary data.</text>
</comment>
<feature type="signal peptide" evidence="1">
    <location>
        <begin position="1"/>
        <end position="26"/>
    </location>
</feature>
<sequence length="336" mass="35458">MKTKLRFALRPLLAAALLVLGGAASAQVFRDNALQALLDAERHAELDRIALQRVTAQADDAQAVLALGLSALRGNDAPRREAAIQRAEACLQKAPQAAPCHYALGTVLGVHAMSQGMLKIAASVGTVKESLLQAMTLDPQWYPARSAVVEFYLMAPGFAGGSVAKAQEAARTAAKPEQQQALEARVALHEERFDAALKLLHELRPGADSALADDAAQWAAAAGFGLLKAGRADAARPVFERLLQQRPDQAIGAYGLARVATDANAPAEAVRLLQQSAKLKGAENLPLDYRLGIALQVQGQNDAARAAYDRFIKAGRGARSALDDAKKRLAALSANG</sequence>